<dbReference type="PROSITE" id="PS50077">
    <property type="entry name" value="HEAT_REPEAT"/>
    <property type="match status" value="1"/>
</dbReference>
<dbReference type="PROSITE" id="PS50294">
    <property type="entry name" value="WD_REPEATS_REGION"/>
    <property type="match status" value="1"/>
</dbReference>
<dbReference type="InterPro" id="IPR045162">
    <property type="entry name" value="Vps15-like"/>
</dbReference>
<dbReference type="PROSITE" id="PS00108">
    <property type="entry name" value="PROTEIN_KINASE_ST"/>
    <property type="match status" value="1"/>
</dbReference>
<dbReference type="Gene3D" id="1.25.10.10">
    <property type="entry name" value="Leucine-rich Repeat Variant"/>
    <property type="match status" value="2"/>
</dbReference>
<dbReference type="InterPro" id="IPR021133">
    <property type="entry name" value="HEAT_type_2"/>
</dbReference>
<dbReference type="InterPro" id="IPR011989">
    <property type="entry name" value="ARM-like"/>
</dbReference>
<evidence type="ECO:0000256" key="8">
    <source>
        <dbReference type="ARBA" id="ARBA00022840"/>
    </source>
</evidence>
<name>A0AAF0FF35_9BASI</name>
<evidence type="ECO:0000259" key="12">
    <source>
        <dbReference type="PROSITE" id="PS50011"/>
    </source>
</evidence>
<dbReference type="InterPro" id="IPR055231">
    <property type="entry name" value="2AA_helical"/>
</dbReference>
<dbReference type="GO" id="GO:0034271">
    <property type="term" value="C:phosphatidylinositol 3-kinase complex, class III, type I"/>
    <property type="evidence" value="ECO:0007669"/>
    <property type="project" value="TreeGrafter"/>
</dbReference>
<feature type="domain" description="Protein kinase" evidence="12">
    <location>
        <begin position="237"/>
        <end position="540"/>
    </location>
</feature>
<dbReference type="SUPFAM" id="SSF50978">
    <property type="entry name" value="WD40 repeat-like"/>
    <property type="match status" value="1"/>
</dbReference>
<dbReference type="GO" id="GO:0016236">
    <property type="term" value="P:macroautophagy"/>
    <property type="evidence" value="ECO:0007669"/>
    <property type="project" value="InterPro"/>
</dbReference>
<feature type="region of interest" description="Disordered" evidence="11">
    <location>
        <begin position="1"/>
        <end position="40"/>
    </location>
</feature>
<dbReference type="Pfam" id="PF09420">
    <property type="entry name" value="Nop16"/>
    <property type="match status" value="1"/>
</dbReference>
<feature type="compositionally biased region" description="Polar residues" evidence="11">
    <location>
        <begin position="1234"/>
        <end position="1248"/>
    </location>
</feature>
<keyword evidence="8" id="KW-0067">ATP-binding</keyword>
<feature type="region of interest" description="Disordered" evidence="11">
    <location>
        <begin position="1861"/>
        <end position="1881"/>
    </location>
</feature>
<dbReference type="InterPro" id="IPR036322">
    <property type="entry name" value="WD40_repeat_dom_sf"/>
</dbReference>
<dbReference type="InterPro" id="IPR011009">
    <property type="entry name" value="Kinase-like_dom_sf"/>
</dbReference>
<dbReference type="Pfam" id="PF22956">
    <property type="entry name" value="VPS15-like_hel"/>
    <property type="match status" value="1"/>
</dbReference>
<dbReference type="GO" id="GO:0004674">
    <property type="term" value="F:protein serine/threonine kinase activity"/>
    <property type="evidence" value="ECO:0007669"/>
    <property type="project" value="UniProtKB-KW"/>
</dbReference>
<organism evidence="13 14">
    <name type="scientific">Malassezia psittaci</name>
    <dbReference type="NCBI Taxonomy" id="1821823"/>
    <lineage>
        <taxon>Eukaryota</taxon>
        <taxon>Fungi</taxon>
        <taxon>Dikarya</taxon>
        <taxon>Basidiomycota</taxon>
        <taxon>Ustilaginomycotina</taxon>
        <taxon>Malasseziomycetes</taxon>
        <taxon>Malasseziales</taxon>
        <taxon>Malasseziaceae</taxon>
        <taxon>Malassezia</taxon>
    </lineage>
</organism>
<feature type="compositionally biased region" description="Basic and acidic residues" evidence="11">
    <location>
        <begin position="1203"/>
        <end position="1233"/>
    </location>
</feature>
<feature type="region of interest" description="Disordered" evidence="11">
    <location>
        <begin position="61"/>
        <end position="96"/>
    </location>
</feature>
<evidence type="ECO:0000256" key="1">
    <source>
        <dbReference type="ARBA" id="ARBA00012513"/>
    </source>
</evidence>
<keyword evidence="14" id="KW-1185">Reference proteome</keyword>
<evidence type="ECO:0000313" key="13">
    <source>
        <dbReference type="EMBL" id="WFD45349.1"/>
    </source>
</evidence>
<dbReference type="GO" id="GO:0005524">
    <property type="term" value="F:ATP binding"/>
    <property type="evidence" value="ECO:0007669"/>
    <property type="project" value="InterPro"/>
</dbReference>
<feature type="compositionally biased region" description="Basic residues" evidence="11">
    <location>
        <begin position="1"/>
        <end position="12"/>
    </location>
</feature>
<dbReference type="Pfam" id="PF00400">
    <property type="entry name" value="WD40"/>
    <property type="match status" value="1"/>
</dbReference>
<dbReference type="InterPro" id="IPR001680">
    <property type="entry name" value="WD40_rpt"/>
</dbReference>
<dbReference type="Gene3D" id="2.130.10.10">
    <property type="entry name" value="YVTN repeat-like/Quinoprotein amine dehydrogenase"/>
    <property type="match status" value="2"/>
</dbReference>
<feature type="compositionally biased region" description="Basic residues" evidence="11">
    <location>
        <begin position="21"/>
        <end position="32"/>
    </location>
</feature>
<evidence type="ECO:0000256" key="3">
    <source>
        <dbReference type="ARBA" id="ARBA00022574"/>
    </source>
</evidence>
<feature type="repeat" description="WD" evidence="10">
    <location>
        <begin position="1502"/>
        <end position="1543"/>
    </location>
</feature>
<dbReference type="InterPro" id="IPR000719">
    <property type="entry name" value="Prot_kinase_dom"/>
</dbReference>
<keyword evidence="3 10" id="KW-0853">WD repeat</keyword>
<evidence type="ECO:0000256" key="10">
    <source>
        <dbReference type="PROSITE-ProRule" id="PRU00221"/>
    </source>
</evidence>
<reference evidence="13" key="1">
    <citation type="submission" date="2023-02" db="EMBL/GenBank/DDBJ databases">
        <title>Mating type loci evolution in Malassezia.</title>
        <authorList>
            <person name="Coelho M.A."/>
        </authorList>
    </citation>
    <scope>NUCLEOTIDE SEQUENCE</scope>
    <source>
        <strain evidence="13">CBS 14136</strain>
    </source>
</reference>
<feature type="region of interest" description="Disordered" evidence="11">
    <location>
        <begin position="1026"/>
        <end position="1059"/>
    </location>
</feature>
<dbReference type="EC" id="2.7.11.1" evidence="1"/>
<dbReference type="CDD" id="cd13980">
    <property type="entry name" value="STKc_Vps15"/>
    <property type="match status" value="1"/>
</dbReference>
<keyword evidence="5" id="KW-0677">Repeat</keyword>
<dbReference type="GO" id="GO:0006623">
    <property type="term" value="P:protein targeting to vacuole"/>
    <property type="evidence" value="ECO:0007669"/>
    <property type="project" value="TreeGrafter"/>
</dbReference>
<evidence type="ECO:0000256" key="4">
    <source>
        <dbReference type="ARBA" id="ARBA00022679"/>
    </source>
</evidence>
<dbReference type="PANTHER" id="PTHR17583:SF0">
    <property type="entry name" value="PHOSPHOINOSITIDE 3-KINASE REGULATORY SUBUNIT 4"/>
    <property type="match status" value="1"/>
</dbReference>
<dbReference type="GO" id="GO:0005770">
    <property type="term" value="C:late endosome"/>
    <property type="evidence" value="ECO:0007669"/>
    <property type="project" value="TreeGrafter"/>
</dbReference>
<dbReference type="SMART" id="SM00220">
    <property type="entry name" value="S_TKc"/>
    <property type="match status" value="1"/>
</dbReference>
<dbReference type="InterPro" id="IPR019775">
    <property type="entry name" value="WD40_repeat_CS"/>
</dbReference>
<evidence type="ECO:0000256" key="2">
    <source>
        <dbReference type="ARBA" id="ARBA00022527"/>
    </source>
</evidence>
<gene>
    <name evidence="13" type="primary">VPS15</name>
    <name evidence="13" type="ORF">MPSI1_004031</name>
</gene>
<feature type="compositionally biased region" description="Low complexity" evidence="11">
    <location>
        <begin position="1404"/>
        <end position="1414"/>
    </location>
</feature>
<dbReference type="InterPro" id="IPR056602">
    <property type="entry name" value="Beta-prop_LRRK2"/>
</dbReference>
<evidence type="ECO:0000313" key="14">
    <source>
        <dbReference type="Proteomes" id="UP001214628"/>
    </source>
</evidence>
<feature type="compositionally biased region" description="Low complexity" evidence="11">
    <location>
        <begin position="1296"/>
        <end position="1312"/>
    </location>
</feature>
<feature type="region of interest" description="Disordered" evidence="11">
    <location>
        <begin position="1183"/>
        <end position="1314"/>
    </location>
</feature>
<dbReference type="GO" id="GO:0034272">
    <property type="term" value="C:phosphatidylinositol 3-kinase complex, class III, type II"/>
    <property type="evidence" value="ECO:0007669"/>
    <property type="project" value="TreeGrafter"/>
</dbReference>
<dbReference type="SMART" id="SM00320">
    <property type="entry name" value="WD40"/>
    <property type="match status" value="4"/>
</dbReference>
<proteinExistence type="predicted"/>
<feature type="repeat" description="HEAT" evidence="9">
    <location>
        <begin position="846"/>
        <end position="883"/>
    </location>
</feature>
<feature type="compositionally biased region" description="Polar residues" evidence="11">
    <location>
        <begin position="1343"/>
        <end position="1403"/>
    </location>
</feature>
<dbReference type="GO" id="GO:0071561">
    <property type="term" value="C:nucleus-vacuole junction"/>
    <property type="evidence" value="ECO:0007669"/>
    <property type="project" value="TreeGrafter"/>
</dbReference>
<dbReference type="Proteomes" id="UP001214628">
    <property type="component" value="Chromosome 8"/>
</dbReference>
<dbReference type="SUPFAM" id="SSF56112">
    <property type="entry name" value="Protein kinase-like (PK-like)"/>
    <property type="match status" value="1"/>
</dbReference>
<keyword evidence="4 13" id="KW-0808">Transferase</keyword>
<evidence type="ECO:0000256" key="5">
    <source>
        <dbReference type="ARBA" id="ARBA00022737"/>
    </source>
</evidence>
<dbReference type="PROSITE" id="PS00678">
    <property type="entry name" value="WD_REPEATS_1"/>
    <property type="match status" value="1"/>
</dbReference>
<evidence type="ECO:0000256" key="9">
    <source>
        <dbReference type="PROSITE-ProRule" id="PRU00103"/>
    </source>
</evidence>
<dbReference type="GO" id="GO:0045324">
    <property type="term" value="P:late endosome to vacuole transport"/>
    <property type="evidence" value="ECO:0007669"/>
    <property type="project" value="InterPro"/>
</dbReference>
<dbReference type="InterPro" id="IPR015943">
    <property type="entry name" value="WD40/YVTN_repeat-like_dom_sf"/>
</dbReference>
<sequence>MANPRQRRKSRSSKYSGATKSAKRAQNKRIHRAPTVMGPSVLRENWDKTLTTRQNYAKLGLAPSLAKPTGGLDRNDPFRATEITQESSEKPRKGMAQIIRDKDGNVIDVVEDESDAQPTTPWGNVLNMDEDQCTDPSNLPPRLHQNDTQTVQALSELAKNDQPVERFVSYGEASWLKELVDAHREDYQAMAQDPRRNPQQRTAAEIRRAKIMGNTLSGPGTSHRLGGAGELMFDGQLQYEKSMGTSTFLQATRVRHPLGPLVIKTFVKPDSTMRLRRFVRRLKMEREALSHVPNVLTYQEVIETEEAGYLVRQWLMCSLYDRISTRPFLAKCEKLWISYQLLYAMKASSDRHVAHGDLKCENILVTSSLLVYITDFASSFKPTYLPLNDPADFSRFFDTAGRRTCYVAPERFYESLEELTDRVKNLPQSTPEIRDVENVSELLTNEPYLEFLGLGRPNGHVTEKMDVFSLGCVLAELWRDGSPLFTLAQLFRYRDEAYDIQPFLEEIPDKAIQQLISKMLCVDPSQRPTFAEILDSHSAFPQAFPATYAKFLHPYLIELQRISYPAPDPGGADIETRKLALARTLEPDDRIERLYEDWAKILPFLGEISPVAAPTLHNKLESAWIGDSMSLNLCIPHITIADRVPRRQRRSHDAEALLVLSVILANVRSCQKPSSRCHAMDLMVHLAYGWLSDEACLDRIVPCLVALLKDPSVLCRGSALRSLASVLDIVQSTTRGNVGLFAEFVLPPMRRMTQDPNNYVRTVLATTFPSILRSAQRFLLLEQSQPYDQPNSTESYDAQMEHLRYVAQEQTLLLLADDHTDVRRAIIQDLKSVCVLLGTDRVENSIMTHLLTYFNDPDWELRLALFHALDQLADLLPRDAIQRVVYPLMIQALGDEEEMILVEAVQKLGKILQLQLLRFEQRKETVKHIASLLGHPTYCIRLAATQFLANAVEQLSPFDAWIEIYPFVRPQLRCEISTITQESIAAKLVDPLPQAVLNAAITAVKKHNEVFINYWQRQVIAEQTQRELTGGGNRATQETASSSTGNNNLQTGKSDSFSDSLPNGMIFPSEKHLVTHPYSSPMLFELSKPTTPDEHTMLARLEALDFDLQHDAYKLVALWWCIQRAASFPIHRQAQSTTDFLQTQNISNGKPQHTIFFTPNTTTTNLGVSQSAVQIAKRRLETVNRSVSNSGSSLEQQNSSTDLRQDKRDDSPQGKFDTPRQETLDDPQQHEVAESTQENAPTSQQKLNFDSEHESDTLAATFSSSQPSSNSFARLPKTNSSTTTPTLSTAQRHAHSPSPSISSVRSSQTTQTRRFHRIPQLLSKVEASVSLNHAVAENIRSAPMNSINIPPSKLQTTHKSASTQHTSPSSHSASARHTQQTQHTQLESSTSYSDSLHVTPSNRASSSSDSLPDQPQAIDFQWKYEAAPTISTYDGHDPYLHAHLDIVYEQIVKNRSALGIATSSSLLNSALPMQRTVPSRSHAEPQGIASHNKPLGKLITHLNEHTSPITTMALSTDQRFFVSGDTHGCIKVWDTTRLEKDVTSRARVSYKAHPSRITAIHILQNTHCILSTAQDGSIVVCPLEISITMSLPRYAKPHALSRASLNEDECVMCMTQLANSLQPTMIFGTNKGRIVVWDVERMQSLRTISTPEAYGAMTCLALHSDQQWMCTGSANGVLSVWDLRLALCVRSWAVGDPTYVVPHHIYAMHIHPSESHCILLAYGGRNAPLFDLFDLEKNRIRASYETLHSGTQIKSLQSPHANYRVLASSDAPTDHHIANQQALSMFSTKRPSLSRRQSSAVAEIEPSTNALMVGIQGYTSSGNPPAGYAICSRHDAKLWFIDLGSNQDDCCVICENAAPNTDAKRNRKQHPSSRVSPLHAEKSESSIHHFIDAHKGGITSLLSLQTPFQCIVAGDQTGAIRVWE</sequence>
<dbReference type="InterPro" id="IPR008271">
    <property type="entry name" value="Ser/Thr_kinase_AS"/>
</dbReference>
<dbReference type="InterPro" id="IPR016024">
    <property type="entry name" value="ARM-type_fold"/>
</dbReference>
<dbReference type="InterPro" id="IPR019002">
    <property type="entry name" value="Ribosome_biogenesis_Nop16"/>
</dbReference>
<keyword evidence="6" id="KW-0547">Nucleotide-binding</keyword>
<dbReference type="Pfam" id="PF23748">
    <property type="entry name" value="Beta-prop_LRRK2"/>
    <property type="match status" value="1"/>
</dbReference>
<dbReference type="EMBL" id="CP118382">
    <property type="protein sequence ID" value="WFD45349.1"/>
    <property type="molecule type" value="Genomic_DNA"/>
</dbReference>
<keyword evidence="2 13" id="KW-0723">Serine/threonine-protein kinase</keyword>
<dbReference type="PANTHER" id="PTHR17583">
    <property type="entry name" value="PHOSPHOINOSITIDE 3-KINASE REGULATORY SUBUNIT 4"/>
    <property type="match status" value="1"/>
</dbReference>
<dbReference type="PROSITE" id="PS50011">
    <property type="entry name" value="PROTEIN_KINASE_DOM"/>
    <property type="match status" value="1"/>
</dbReference>
<keyword evidence="7 13" id="KW-0418">Kinase</keyword>
<feature type="compositionally biased region" description="Low complexity" evidence="11">
    <location>
        <begin position="1278"/>
        <end position="1289"/>
    </location>
</feature>
<evidence type="ECO:0000256" key="11">
    <source>
        <dbReference type="SAM" id="MobiDB-lite"/>
    </source>
</evidence>
<dbReference type="PROSITE" id="PS50082">
    <property type="entry name" value="WD_REPEATS_2"/>
    <property type="match status" value="1"/>
</dbReference>
<feature type="compositionally biased region" description="Polar residues" evidence="11">
    <location>
        <begin position="1034"/>
        <end position="1059"/>
    </location>
</feature>
<dbReference type="SUPFAM" id="SSF48371">
    <property type="entry name" value="ARM repeat"/>
    <property type="match status" value="1"/>
</dbReference>
<protein>
    <recommendedName>
        <fullName evidence="1">non-specific serine/threonine protein kinase</fullName>
        <ecNumber evidence="1">2.7.11.1</ecNumber>
    </recommendedName>
</protein>
<dbReference type="Pfam" id="PF00069">
    <property type="entry name" value="Pkinase"/>
    <property type="match status" value="2"/>
</dbReference>
<dbReference type="Gene3D" id="1.10.510.10">
    <property type="entry name" value="Transferase(Phosphotransferase) domain 1"/>
    <property type="match status" value="1"/>
</dbReference>
<feature type="region of interest" description="Disordered" evidence="11">
    <location>
        <begin position="1342"/>
        <end position="1414"/>
    </location>
</feature>
<evidence type="ECO:0000256" key="6">
    <source>
        <dbReference type="ARBA" id="ARBA00022741"/>
    </source>
</evidence>
<accession>A0AAF0FF35</accession>
<evidence type="ECO:0000256" key="7">
    <source>
        <dbReference type="ARBA" id="ARBA00022777"/>
    </source>
</evidence>
<feature type="compositionally biased region" description="Polar residues" evidence="11">
    <location>
        <begin position="1183"/>
        <end position="1202"/>
    </location>
</feature>